<protein>
    <submittedName>
        <fullName evidence="2">Os04g0389175 protein</fullName>
    </submittedName>
</protein>
<feature type="region of interest" description="Disordered" evidence="1">
    <location>
        <begin position="1"/>
        <end position="44"/>
    </location>
</feature>
<keyword evidence="3" id="KW-1185">Reference proteome</keyword>
<dbReference type="EMBL" id="AP014960">
    <property type="protein sequence ID" value="BAS88948.1"/>
    <property type="molecule type" value="Genomic_DNA"/>
</dbReference>
<reference evidence="3" key="1">
    <citation type="journal article" date="2005" name="Nature">
        <title>The map-based sequence of the rice genome.</title>
        <authorList>
            <consortium name="International rice genome sequencing project (IRGSP)"/>
            <person name="Matsumoto T."/>
            <person name="Wu J."/>
            <person name="Kanamori H."/>
            <person name="Katayose Y."/>
            <person name="Fujisawa M."/>
            <person name="Namiki N."/>
            <person name="Mizuno H."/>
            <person name="Yamamoto K."/>
            <person name="Antonio B.A."/>
            <person name="Baba T."/>
            <person name="Sakata K."/>
            <person name="Nagamura Y."/>
            <person name="Aoki H."/>
            <person name="Arikawa K."/>
            <person name="Arita K."/>
            <person name="Bito T."/>
            <person name="Chiden Y."/>
            <person name="Fujitsuka N."/>
            <person name="Fukunaka R."/>
            <person name="Hamada M."/>
            <person name="Harada C."/>
            <person name="Hayashi A."/>
            <person name="Hijishita S."/>
            <person name="Honda M."/>
            <person name="Hosokawa S."/>
            <person name="Ichikawa Y."/>
            <person name="Idonuma A."/>
            <person name="Iijima M."/>
            <person name="Ikeda M."/>
            <person name="Ikeno M."/>
            <person name="Ito K."/>
            <person name="Ito S."/>
            <person name="Ito T."/>
            <person name="Ito Y."/>
            <person name="Ito Y."/>
            <person name="Iwabuchi A."/>
            <person name="Kamiya K."/>
            <person name="Karasawa W."/>
            <person name="Kurita K."/>
            <person name="Katagiri S."/>
            <person name="Kikuta A."/>
            <person name="Kobayashi H."/>
            <person name="Kobayashi N."/>
            <person name="Machita K."/>
            <person name="Maehara T."/>
            <person name="Masukawa M."/>
            <person name="Mizubayashi T."/>
            <person name="Mukai Y."/>
            <person name="Nagasaki H."/>
            <person name="Nagata Y."/>
            <person name="Naito S."/>
            <person name="Nakashima M."/>
            <person name="Nakama Y."/>
            <person name="Nakamichi Y."/>
            <person name="Nakamura M."/>
            <person name="Meguro A."/>
            <person name="Negishi M."/>
            <person name="Ohta I."/>
            <person name="Ohta T."/>
            <person name="Okamoto M."/>
            <person name="Ono N."/>
            <person name="Saji S."/>
            <person name="Sakaguchi M."/>
            <person name="Sakai K."/>
            <person name="Shibata M."/>
            <person name="Shimokawa T."/>
            <person name="Song J."/>
            <person name="Takazaki Y."/>
            <person name="Terasawa K."/>
            <person name="Tsugane M."/>
            <person name="Tsuji K."/>
            <person name="Ueda S."/>
            <person name="Waki K."/>
            <person name="Yamagata H."/>
            <person name="Yamamoto M."/>
            <person name="Yamamoto S."/>
            <person name="Yamane H."/>
            <person name="Yoshiki S."/>
            <person name="Yoshihara R."/>
            <person name="Yukawa K."/>
            <person name="Zhong H."/>
            <person name="Yano M."/>
            <person name="Yuan Q."/>
            <person name="Ouyang S."/>
            <person name="Liu J."/>
            <person name="Jones K.M."/>
            <person name="Gansberger K."/>
            <person name="Moffat K."/>
            <person name="Hill J."/>
            <person name="Bera J."/>
            <person name="Fadrosh D."/>
            <person name="Jin S."/>
            <person name="Johri S."/>
            <person name="Kim M."/>
            <person name="Overton L."/>
            <person name="Reardon M."/>
            <person name="Tsitrin T."/>
            <person name="Vuong H."/>
            <person name="Weaver B."/>
            <person name="Ciecko A."/>
            <person name="Tallon L."/>
            <person name="Jackson J."/>
            <person name="Pai G."/>
            <person name="Aken S.V."/>
            <person name="Utterback T."/>
            <person name="Reidmuller S."/>
            <person name="Feldblyum T."/>
            <person name="Hsiao J."/>
            <person name="Zismann V."/>
            <person name="Iobst S."/>
            <person name="de Vazeille A.R."/>
            <person name="Buell C.R."/>
            <person name="Ying K."/>
            <person name="Li Y."/>
            <person name="Lu T."/>
            <person name="Huang Y."/>
            <person name="Zhao Q."/>
            <person name="Feng Q."/>
            <person name="Zhang L."/>
            <person name="Zhu J."/>
            <person name="Weng Q."/>
            <person name="Mu J."/>
            <person name="Lu Y."/>
            <person name="Fan D."/>
            <person name="Liu Y."/>
            <person name="Guan J."/>
            <person name="Zhang Y."/>
            <person name="Yu S."/>
            <person name="Liu X."/>
            <person name="Zhang Y."/>
            <person name="Hong G."/>
            <person name="Han B."/>
            <person name="Choisne N."/>
            <person name="Demange N."/>
            <person name="Orjeda G."/>
            <person name="Samain S."/>
            <person name="Cattolico L."/>
            <person name="Pelletier E."/>
            <person name="Couloux A."/>
            <person name="Segurens B."/>
            <person name="Wincker P."/>
            <person name="D'Hont A."/>
            <person name="Scarpelli C."/>
            <person name="Weissenbach J."/>
            <person name="Salanoubat M."/>
            <person name="Quetier F."/>
            <person name="Yu Y."/>
            <person name="Kim H.R."/>
            <person name="Rambo T."/>
            <person name="Currie J."/>
            <person name="Collura K."/>
            <person name="Luo M."/>
            <person name="Yang T."/>
            <person name="Ammiraju J.S.S."/>
            <person name="Engler F."/>
            <person name="Soderlund C."/>
            <person name="Wing R.A."/>
            <person name="Palmer L.E."/>
            <person name="de la Bastide M."/>
            <person name="Spiegel L."/>
            <person name="Nascimento L."/>
            <person name="Zutavern T."/>
            <person name="O'Shaughnessy A."/>
            <person name="Dike S."/>
            <person name="Dedhia N."/>
            <person name="Preston R."/>
            <person name="Balija V."/>
            <person name="McCombie W.R."/>
            <person name="Chow T."/>
            <person name="Chen H."/>
            <person name="Chung M."/>
            <person name="Chen C."/>
            <person name="Shaw J."/>
            <person name="Wu H."/>
            <person name="Hsiao K."/>
            <person name="Chao Y."/>
            <person name="Chu M."/>
            <person name="Cheng C."/>
            <person name="Hour A."/>
            <person name="Lee P."/>
            <person name="Lin S."/>
            <person name="Lin Y."/>
            <person name="Liou J."/>
            <person name="Liu S."/>
            <person name="Hsing Y."/>
            <person name="Raghuvanshi S."/>
            <person name="Mohanty A."/>
            <person name="Bharti A.K."/>
            <person name="Gaur A."/>
            <person name="Gupta V."/>
            <person name="Kumar D."/>
            <person name="Ravi V."/>
            <person name="Vij S."/>
            <person name="Kapur A."/>
            <person name="Khurana P."/>
            <person name="Khurana P."/>
            <person name="Khurana J.P."/>
            <person name="Tyagi A.K."/>
            <person name="Gaikwad K."/>
            <person name="Singh A."/>
            <person name="Dalal V."/>
            <person name="Srivastava S."/>
            <person name="Dixit A."/>
            <person name="Pal A.K."/>
            <person name="Ghazi I.A."/>
            <person name="Yadav M."/>
            <person name="Pandit A."/>
            <person name="Bhargava A."/>
            <person name="Sureshbabu K."/>
            <person name="Batra K."/>
            <person name="Sharma T.R."/>
            <person name="Mohapatra T."/>
            <person name="Singh N.K."/>
            <person name="Messing J."/>
            <person name="Nelson A.B."/>
            <person name="Fuks G."/>
            <person name="Kavchok S."/>
            <person name="Keizer G."/>
            <person name="Linton E."/>
            <person name="Llaca V."/>
            <person name="Song R."/>
            <person name="Tanyolac B."/>
            <person name="Young S."/>
            <person name="Ho-Il K."/>
            <person name="Hahn J.H."/>
            <person name="Sangsakoo G."/>
            <person name="Vanavichit A."/>
            <person name="de Mattos Luiz.A.T."/>
            <person name="Zimmer P.D."/>
            <person name="Malone G."/>
            <person name="Dellagostin O."/>
            <person name="de Oliveira A.C."/>
            <person name="Bevan M."/>
            <person name="Bancroft I."/>
            <person name="Minx P."/>
            <person name="Cordum H."/>
            <person name="Wilson R."/>
            <person name="Cheng Z."/>
            <person name="Jin W."/>
            <person name="Jiang J."/>
            <person name="Leong S.A."/>
            <person name="Iwama H."/>
            <person name="Gojobori T."/>
            <person name="Itoh T."/>
            <person name="Niimura Y."/>
            <person name="Fujii Y."/>
            <person name="Habara T."/>
            <person name="Sakai H."/>
            <person name="Sato Y."/>
            <person name="Wilson G."/>
            <person name="Kumar K."/>
            <person name="McCouch S."/>
            <person name="Juretic N."/>
            <person name="Hoen D."/>
            <person name="Wright S."/>
            <person name="Bruskiewich R."/>
            <person name="Bureau T."/>
            <person name="Miyao A."/>
            <person name="Hirochika H."/>
            <person name="Nishikawa T."/>
            <person name="Kadowaki K."/>
            <person name="Sugiura M."/>
            <person name="Burr B."/>
            <person name="Sasaki T."/>
        </authorList>
    </citation>
    <scope>NUCLEOTIDE SEQUENCE [LARGE SCALE GENOMIC DNA]</scope>
    <source>
        <strain evidence="3">cv. Nipponbare</strain>
    </source>
</reference>
<feature type="compositionally biased region" description="Basic and acidic residues" evidence="1">
    <location>
        <begin position="33"/>
        <end position="44"/>
    </location>
</feature>
<evidence type="ECO:0000256" key="1">
    <source>
        <dbReference type="SAM" id="MobiDB-lite"/>
    </source>
</evidence>
<name>A0A0P0W9G9_ORYSJ</name>
<gene>
    <name evidence="2" type="ordered locus">Os04g0389175</name>
    <name evidence="2" type="ORF">OSNPB_040389175</name>
</gene>
<evidence type="ECO:0000313" key="3">
    <source>
        <dbReference type="Proteomes" id="UP000059680"/>
    </source>
</evidence>
<organism evidence="2 3">
    <name type="scientific">Oryza sativa subsp. japonica</name>
    <name type="common">Rice</name>
    <dbReference type="NCBI Taxonomy" id="39947"/>
    <lineage>
        <taxon>Eukaryota</taxon>
        <taxon>Viridiplantae</taxon>
        <taxon>Streptophyta</taxon>
        <taxon>Embryophyta</taxon>
        <taxon>Tracheophyta</taxon>
        <taxon>Spermatophyta</taxon>
        <taxon>Magnoliopsida</taxon>
        <taxon>Liliopsida</taxon>
        <taxon>Poales</taxon>
        <taxon>Poaceae</taxon>
        <taxon>BOP clade</taxon>
        <taxon>Oryzoideae</taxon>
        <taxon>Oryzeae</taxon>
        <taxon>Oryzinae</taxon>
        <taxon>Oryza</taxon>
        <taxon>Oryza sativa</taxon>
    </lineage>
</organism>
<dbReference type="InParanoid" id="A0A0P0W9G9"/>
<evidence type="ECO:0000313" key="2">
    <source>
        <dbReference type="EMBL" id="BAS88948.1"/>
    </source>
</evidence>
<dbReference type="AlphaFoldDB" id="A0A0P0W9G9"/>
<proteinExistence type="predicted"/>
<reference evidence="2 3" key="3">
    <citation type="journal article" date="2013" name="Rice">
        <title>Improvement of the Oryza sativa Nipponbare reference genome using next generation sequence and optical map data.</title>
        <authorList>
            <person name="Kawahara Y."/>
            <person name="de la Bastide M."/>
            <person name="Hamilton J.P."/>
            <person name="Kanamori H."/>
            <person name="McCombie W.R."/>
            <person name="Ouyang S."/>
            <person name="Schwartz D.C."/>
            <person name="Tanaka T."/>
            <person name="Wu J."/>
            <person name="Zhou S."/>
            <person name="Childs K.L."/>
            <person name="Davidson R.M."/>
            <person name="Lin H."/>
            <person name="Quesada-Ocampo L."/>
            <person name="Vaillancourt B."/>
            <person name="Sakai H."/>
            <person name="Lee S.S."/>
            <person name="Kim J."/>
            <person name="Numa H."/>
            <person name="Itoh T."/>
            <person name="Buell C.R."/>
            <person name="Matsumoto T."/>
        </authorList>
    </citation>
    <scope>NUCLEOTIDE SEQUENCE [LARGE SCALE GENOMIC DNA]</scope>
    <source>
        <strain evidence="3">cv. Nipponbare</strain>
    </source>
</reference>
<dbReference type="AntiFam" id="ANF00193">
    <property type="entry name" value="Shadow ORF (opposite ilvB)"/>
</dbReference>
<sequence length="105" mass="11501">MATSGTESRWASASADTRLVAPGPEVATQTPGRPDERAYPDSREGLPLLVAEQVVADGRRPRQRLVDLHRRAARVPEHVADAAPPQRLHEDVRALPPLRRPPPPL</sequence>
<feature type="compositionally biased region" description="Polar residues" evidence="1">
    <location>
        <begin position="1"/>
        <end position="15"/>
    </location>
</feature>
<dbReference type="Proteomes" id="UP000059680">
    <property type="component" value="Chromosome 4"/>
</dbReference>
<dbReference type="PaxDb" id="39947-A0A0P0W9G9"/>
<accession>A0A0P0W9G9</accession>
<reference evidence="2 3" key="2">
    <citation type="journal article" date="2013" name="Plant Cell Physiol.">
        <title>Rice Annotation Project Database (RAP-DB): an integrative and interactive database for rice genomics.</title>
        <authorList>
            <person name="Sakai H."/>
            <person name="Lee S.S."/>
            <person name="Tanaka T."/>
            <person name="Numa H."/>
            <person name="Kim J."/>
            <person name="Kawahara Y."/>
            <person name="Wakimoto H."/>
            <person name="Yang C.C."/>
            <person name="Iwamoto M."/>
            <person name="Abe T."/>
            <person name="Yamada Y."/>
            <person name="Muto A."/>
            <person name="Inokuchi H."/>
            <person name="Ikemura T."/>
            <person name="Matsumoto T."/>
            <person name="Sasaki T."/>
            <person name="Itoh T."/>
        </authorList>
    </citation>
    <scope>NUCLEOTIDE SEQUENCE [LARGE SCALE GENOMIC DNA]</scope>
    <source>
        <strain evidence="3">cv. Nipponbare</strain>
    </source>
</reference>
<dbReference type="FunCoup" id="A0A0P0W9G9">
    <property type="interactions" value="11"/>
</dbReference>
<feature type="region of interest" description="Disordered" evidence="1">
    <location>
        <begin position="77"/>
        <end position="105"/>
    </location>
</feature>